<evidence type="ECO:0000313" key="2">
    <source>
        <dbReference type="Proteomes" id="UP001469553"/>
    </source>
</evidence>
<reference evidence="1 2" key="1">
    <citation type="submission" date="2021-06" db="EMBL/GenBank/DDBJ databases">
        <authorList>
            <person name="Palmer J.M."/>
        </authorList>
    </citation>
    <scope>NUCLEOTIDE SEQUENCE [LARGE SCALE GENOMIC DNA]</scope>
    <source>
        <strain evidence="1 2">AS_MEX2019</strain>
        <tissue evidence="1">Muscle</tissue>
    </source>
</reference>
<organism evidence="1 2">
    <name type="scientific">Ameca splendens</name>
    <dbReference type="NCBI Taxonomy" id="208324"/>
    <lineage>
        <taxon>Eukaryota</taxon>
        <taxon>Metazoa</taxon>
        <taxon>Chordata</taxon>
        <taxon>Craniata</taxon>
        <taxon>Vertebrata</taxon>
        <taxon>Euteleostomi</taxon>
        <taxon>Actinopterygii</taxon>
        <taxon>Neopterygii</taxon>
        <taxon>Teleostei</taxon>
        <taxon>Neoteleostei</taxon>
        <taxon>Acanthomorphata</taxon>
        <taxon>Ovalentaria</taxon>
        <taxon>Atherinomorphae</taxon>
        <taxon>Cyprinodontiformes</taxon>
        <taxon>Goodeidae</taxon>
        <taxon>Ameca</taxon>
    </lineage>
</organism>
<evidence type="ECO:0000313" key="1">
    <source>
        <dbReference type="EMBL" id="MEQ2314421.1"/>
    </source>
</evidence>
<sequence>MSRGRETTSLSLLGTLWKQFASGDLRDVLALGCNPDQSPASSLVPNVRCLSPFLNKMTHLRPGYGISGNNKKADSHNSWKDRWRIMRLMELHREEGSD</sequence>
<accession>A0ABV1A845</accession>
<protein>
    <submittedName>
        <fullName evidence="1">Uncharacterized protein</fullName>
    </submittedName>
</protein>
<comment type="caution">
    <text evidence="1">The sequence shown here is derived from an EMBL/GenBank/DDBJ whole genome shotgun (WGS) entry which is preliminary data.</text>
</comment>
<proteinExistence type="predicted"/>
<dbReference type="EMBL" id="JAHRIP010085382">
    <property type="protein sequence ID" value="MEQ2314421.1"/>
    <property type="molecule type" value="Genomic_DNA"/>
</dbReference>
<dbReference type="Proteomes" id="UP001469553">
    <property type="component" value="Unassembled WGS sequence"/>
</dbReference>
<gene>
    <name evidence="1" type="ORF">AMECASPLE_012042</name>
</gene>
<name>A0ABV1A845_9TELE</name>
<keyword evidence="2" id="KW-1185">Reference proteome</keyword>